<sequence>MLMASTTTSVGSAVRRTVARAAVKRTIHRNLSVLPASVSVTTSIRPSYLAQSHLDRRWSSTATAQTHSAQLEHDEYEAEETGESEIPEEEHEGGDGAQQQRAEPYLTWHRSSGKKFNIRWRTKVIKHPGRKILMSRTDFVKLADEFIKLIDDAGVTTPCEENAPKLLDLINQRPEDDYLRVLAKYRSVQFMADYLAKIGQPRYALHAMCVACFGSALEQAWWWSRIAALFGERKLWEWMPMVLELQYKLDGKTTSFELNRLLESDIQRGIYPQRPEIIQLYKALGVGPGAQTRSLISKSTYLAEQDPEAPTSPPDGGVRRLLELVIPKPGTKEAEEKAKHTPVPPELVEEPGQTVAPYITFGEVIPDPPNPPRKDDAPLLIQTLHKHPEGRKLLKIFFTPKRAVRMAGRLIRAGMPLHGIHVINISWRLKPDPDRETFDRAARVLVEARLWEWVPVILNLELDATGGKSTVESMNRLLSAWYNLGIRKEREEIVEMYRKAGLEPRKSTETLIQKLEGLPPSKLTSETLIADTDTGVAPALSEEISQPLKEESQPTTSTASQ</sequence>
<evidence type="ECO:0000313" key="2">
    <source>
        <dbReference type="EMBL" id="EMD31137.1"/>
    </source>
</evidence>
<name>M2QYY3_CERS8</name>
<feature type="compositionally biased region" description="Basic and acidic residues" evidence="1">
    <location>
        <begin position="330"/>
        <end position="339"/>
    </location>
</feature>
<protein>
    <submittedName>
        <fullName evidence="2">Uncharacterized protein</fullName>
    </submittedName>
</protein>
<feature type="compositionally biased region" description="Polar residues" evidence="1">
    <location>
        <begin position="60"/>
        <end position="69"/>
    </location>
</feature>
<keyword evidence="3" id="KW-1185">Reference proteome</keyword>
<feature type="region of interest" description="Disordered" evidence="1">
    <location>
        <begin position="60"/>
        <end position="103"/>
    </location>
</feature>
<gene>
    <name evidence="2" type="ORF">CERSUDRAFT_127595</name>
</gene>
<reference evidence="2 3" key="1">
    <citation type="journal article" date="2012" name="Proc. Natl. Acad. Sci. U.S.A.">
        <title>Comparative genomics of Ceriporiopsis subvermispora and Phanerochaete chrysosporium provide insight into selective ligninolysis.</title>
        <authorList>
            <person name="Fernandez-Fueyo E."/>
            <person name="Ruiz-Duenas F.J."/>
            <person name="Ferreira P."/>
            <person name="Floudas D."/>
            <person name="Hibbett D.S."/>
            <person name="Canessa P."/>
            <person name="Larrondo L.F."/>
            <person name="James T.Y."/>
            <person name="Seelenfreund D."/>
            <person name="Lobos S."/>
            <person name="Polanco R."/>
            <person name="Tello M."/>
            <person name="Honda Y."/>
            <person name="Watanabe T."/>
            <person name="Watanabe T."/>
            <person name="Ryu J.S."/>
            <person name="Kubicek C.P."/>
            <person name="Schmoll M."/>
            <person name="Gaskell J."/>
            <person name="Hammel K.E."/>
            <person name="St John F.J."/>
            <person name="Vanden Wymelenberg A."/>
            <person name="Sabat G."/>
            <person name="Splinter BonDurant S."/>
            <person name="Syed K."/>
            <person name="Yadav J.S."/>
            <person name="Doddapaneni H."/>
            <person name="Subramanian V."/>
            <person name="Lavin J.L."/>
            <person name="Oguiza J.A."/>
            <person name="Perez G."/>
            <person name="Pisabarro A.G."/>
            <person name="Ramirez L."/>
            <person name="Santoyo F."/>
            <person name="Master E."/>
            <person name="Coutinho P.M."/>
            <person name="Henrissat B."/>
            <person name="Lombard V."/>
            <person name="Magnuson J.K."/>
            <person name="Kuees U."/>
            <person name="Hori C."/>
            <person name="Igarashi K."/>
            <person name="Samejima M."/>
            <person name="Held B.W."/>
            <person name="Barry K.W."/>
            <person name="LaButti K.M."/>
            <person name="Lapidus A."/>
            <person name="Lindquist E.A."/>
            <person name="Lucas S.M."/>
            <person name="Riley R."/>
            <person name="Salamov A.A."/>
            <person name="Hoffmeister D."/>
            <person name="Schwenk D."/>
            <person name="Hadar Y."/>
            <person name="Yarden O."/>
            <person name="de Vries R.P."/>
            <person name="Wiebenga A."/>
            <person name="Stenlid J."/>
            <person name="Eastwood D."/>
            <person name="Grigoriev I.V."/>
            <person name="Berka R.M."/>
            <person name="Blanchette R.A."/>
            <person name="Kersten P."/>
            <person name="Martinez A.T."/>
            <person name="Vicuna R."/>
            <person name="Cullen D."/>
        </authorList>
    </citation>
    <scope>NUCLEOTIDE SEQUENCE [LARGE SCALE GENOMIC DNA]</scope>
    <source>
        <strain evidence="2 3">B</strain>
    </source>
</reference>
<dbReference type="Proteomes" id="UP000016930">
    <property type="component" value="Unassembled WGS sequence"/>
</dbReference>
<accession>M2QYY3</accession>
<evidence type="ECO:0000256" key="1">
    <source>
        <dbReference type="SAM" id="MobiDB-lite"/>
    </source>
</evidence>
<feature type="region of interest" description="Disordered" evidence="1">
    <location>
        <begin position="531"/>
        <end position="561"/>
    </location>
</feature>
<dbReference type="AlphaFoldDB" id="M2QYY3"/>
<feature type="region of interest" description="Disordered" evidence="1">
    <location>
        <begin position="329"/>
        <end position="349"/>
    </location>
</feature>
<proteinExistence type="predicted"/>
<feature type="compositionally biased region" description="Acidic residues" evidence="1">
    <location>
        <begin position="74"/>
        <end position="92"/>
    </location>
</feature>
<dbReference type="EMBL" id="KB445823">
    <property type="protein sequence ID" value="EMD31137.1"/>
    <property type="molecule type" value="Genomic_DNA"/>
</dbReference>
<evidence type="ECO:0000313" key="3">
    <source>
        <dbReference type="Proteomes" id="UP000016930"/>
    </source>
</evidence>
<dbReference type="HOGENOM" id="CLU_485700_0_0_1"/>
<organism evidence="2 3">
    <name type="scientific">Ceriporiopsis subvermispora (strain B)</name>
    <name type="common">White-rot fungus</name>
    <name type="synonym">Gelatoporia subvermispora</name>
    <dbReference type="NCBI Taxonomy" id="914234"/>
    <lineage>
        <taxon>Eukaryota</taxon>
        <taxon>Fungi</taxon>
        <taxon>Dikarya</taxon>
        <taxon>Basidiomycota</taxon>
        <taxon>Agaricomycotina</taxon>
        <taxon>Agaricomycetes</taxon>
        <taxon>Polyporales</taxon>
        <taxon>Gelatoporiaceae</taxon>
        <taxon>Gelatoporia</taxon>
    </lineage>
</organism>
<dbReference type="OrthoDB" id="10484113at2759"/>